<dbReference type="PANTHER" id="PTHR12570:SF65">
    <property type="entry name" value="MAGNESIUM TRANSPORTER NIPA9-RELATED"/>
    <property type="match status" value="1"/>
</dbReference>
<keyword evidence="2 6" id="KW-0812">Transmembrane</keyword>
<dbReference type="EMBL" id="VRMN01000008">
    <property type="protein sequence ID" value="KAA8493065.1"/>
    <property type="molecule type" value="Genomic_DNA"/>
</dbReference>
<feature type="transmembrane region" description="Helical" evidence="6">
    <location>
        <begin position="164"/>
        <end position="188"/>
    </location>
</feature>
<evidence type="ECO:0000313" key="7">
    <source>
        <dbReference type="EMBL" id="KAA8493065.1"/>
    </source>
</evidence>
<dbReference type="Pfam" id="PF05653">
    <property type="entry name" value="Mg_trans_NIPA"/>
    <property type="match status" value="1"/>
</dbReference>
<evidence type="ECO:0000313" key="8">
    <source>
        <dbReference type="Proteomes" id="UP000324585"/>
    </source>
</evidence>
<comment type="subcellular location">
    <subcellularLocation>
        <location evidence="1">Membrane</location>
        <topology evidence="1">Multi-pass membrane protein</topology>
    </subcellularLocation>
</comment>
<dbReference type="InterPro" id="IPR037185">
    <property type="entry name" value="EmrE-like"/>
</dbReference>
<keyword evidence="8" id="KW-1185">Reference proteome</keyword>
<dbReference type="GO" id="GO:0016020">
    <property type="term" value="C:membrane"/>
    <property type="evidence" value="ECO:0007669"/>
    <property type="project" value="UniProtKB-SubCell"/>
</dbReference>
<feature type="transmembrane region" description="Helical" evidence="6">
    <location>
        <begin position="340"/>
        <end position="360"/>
    </location>
</feature>
<proteinExistence type="predicted"/>
<feature type="transmembrane region" description="Helical" evidence="6">
    <location>
        <begin position="271"/>
        <end position="288"/>
    </location>
</feature>
<feature type="transmembrane region" description="Helical" evidence="6">
    <location>
        <begin position="372"/>
        <end position="394"/>
    </location>
</feature>
<dbReference type="PANTHER" id="PTHR12570">
    <property type="match status" value="1"/>
</dbReference>
<accession>A0A5J4YPD4</accession>
<gene>
    <name evidence="7" type="ORF">FVE85_9337</name>
</gene>
<dbReference type="GO" id="GO:0015095">
    <property type="term" value="F:magnesium ion transmembrane transporter activity"/>
    <property type="evidence" value="ECO:0007669"/>
    <property type="project" value="InterPro"/>
</dbReference>
<feature type="transmembrane region" description="Helical" evidence="6">
    <location>
        <begin position="24"/>
        <end position="45"/>
    </location>
</feature>
<dbReference type="AlphaFoldDB" id="A0A5J4YPD4"/>
<dbReference type="OMA" id="NAGREWI"/>
<sequence length="432" mass="47058">MAVGAAVALPSVARDEMMMVREDMVWLGVLLAVIGNVLIAVGFLLQKMAHNKRAAEQALQNSAAGEVDAELLCDGRNKPCGEETLSSTDPSSNTLAEQDLEHSLSQTELDPAERLPREEEDGPALERQPTAKEKLLASHVGYLGVLRWWVGLLCIFAGECLNAVAYAFASGSLIPPLGTIALVLITIFSRFALRERLSCANWFGVVLLAAAVILVSVYSPDSEQSTGPMSSDELWTLIKQPQFYSVLIVVVVGIVVGAYLVFRRPDWAHRSPWLLVCVAGLIGAIKSRSFKAIAQMVRDSVADNISSALFWVMIAVMIGSVVGSLYYLNRGMAIFDQARFLPLYFGVFVLASVLTNMLLYDEFNDPSFNLGGFLGGISLILIGCVFLSMPQSWITPEEILHRKILSLKRSSTCHSAEGGSESDLQRRRSVSV</sequence>
<evidence type="ECO:0000256" key="3">
    <source>
        <dbReference type="ARBA" id="ARBA00022989"/>
    </source>
</evidence>
<feature type="transmembrane region" description="Helical" evidence="6">
    <location>
        <begin position="200"/>
        <end position="219"/>
    </location>
</feature>
<reference evidence="8" key="1">
    <citation type="journal article" date="2019" name="Nat. Commun.">
        <title>Expansion of phycobilisome linker gene families in mesophilic red algae.</title>
        <authorList>
            <person name="Lee J."/>
            <person name="Kim D."/>
            <person name="Bhattacharya D."/>
            <person name="Yoon H.S."/>
        </authorList>
    </citation>
    <scope>NUCLEOTIDE SEQUENCE [LARGE SCALE GENOMIC DNA]</scope>
    <source>
        <strain evidence="8">CCMP 1328</strain>
    </source>
</reference>
<feature type="transmembrane region" description="Helical" evidence="6">
    <location>
        <begin position="135"/>
        <end position="158"/>
    </location>
</feature>
<evidence type="ECO:0000256" key="6">
    <source>
        <dbReference type="SAM" id="Phobius"/>
    </source>
</evidence>
<keyword evidence="4 6" id="KW-0472">Membrane</keyword>
<feature type="region of interest" description="Disordered" evidence="5">
    <location>
        <begin position="413"/>
        <end position="432"/>
    </location>
</feature>
<evidence type="ECO:0000256" key="5">
    <source>
        <dbReference type="SAM" id="MobiDB-lite"/>
    </source>
</evidence>
<feature type="region of interest" description="Disordered" evidence="5">
    <location>
        <begin position="80"/>
        <end position="129"/>
    </location>
</feature>
<feature type="compositionally biased region" description="Polar residues" evidence="5">
    <location>
        <begin position="84"/>
        <end position="96"/>
    </location>
</feature>
<feature type="transmembrane region" description="Helical" evidence="6">
    <location>
        <begin position="308"/>
        <end position="328"/>
    </location>
</feature>
<feature type="transmembrane region" description="Helical" evidence="6">
    <location>
        <begin position="243"/>
        <end position="262"/>
    </location>
</feature>
<dbReference type="Gene3D" id="1.10.3730.20">
    <property type="match status" value="1"/>
</dbReference>
<name>A0A5J4YPD4_PORPP</name>
<evidence type="ECO:0000256" key="4">
    <source>
        <dbReference type="ARBA" id="ARBA00023136"/>
    </source>
</evidence>
<dbReference type="Proteomes" id="UP000324585">
    <property type="component" value="Unassembled WGS sequence"/>
</dbReference>
<dbReference type="OrthoDB" id="165382at2759"/>
<evidence type="ECO:0000256" key="2">
    <source>
        <dbReference type="ARBA" id="ARBA00022692"/>
    </source>
</evidence>
<dbReference type="SUPFAM" id="SSF103481">
    <property type="entry name" value="Multidrug resistance efflux transporter EmrE"/>
    <property type="match status" value="1"/>
</dbReference>
<organism evidence="7 8">
    <name type="scientific">Porphyridium purpureum</name>
    <name type="common">Red alga</name>
    <name type="synonym">Porphyridium cruentum</name>
    <dbReference type="NCBI Taxonomy" id="35688"/>
    <lineage>
        <taxon>Eukaryota</taxon>
        <taxon>Rhodophyta</taxon>
        <taxon>Bangiophyceae</taxon>
        <taxon>Porphyridiales</taxon>
        <taxon>Porphyridiaceae</taxon>
        <taxon>Porphyridium</taxon>
    </lineage>
</organism>
<dbReference type="InterPro" id="IPR008521">
    <property type="entry name" value="Mg_trans_NIPA"/>
</dbReference>
<comment type="caution">
    <text evidence="7">The sequence shown here is derived from an EMBL/GenBank/DDBJ whole genome shotgun (WGS) entry which is preliminary data.</text>
</comment>
<protein>
    <submittedName>
        <fullName evidence="7">Putative magnesium transporter NIPA6</fullName>
    </submittedName>
</protein>
<evidence type="ECO:0000256" key="1">
    <source>
        <dbReference type="ARBA" id="ARBA00004141"/>
    </source>
</evidence>
<keyword evidence="3 6" id="KW-1133">Transmembrane helix</keyword>